<keyword evidence="4" id="KW-1185">Reference proteome</keyword>
<evidence type="ECO:0000256" key="1">
    <source>
        <dbReference type="SAM" id="MobiDB-lite"/>
    </source>
</evidence>
<feature type="compositionally biased region" description="Basic and acidic residues" evidence="1">
    <location>
        <begin position="43"/>
        <end position="54"/>
    </location>
</feature>
<evidence type="ECO:0000313" key="4">
    <source>
        <dbReference type="Proteomes" id="UP000822688"/>
    </source>
</evidence>
<proteinExistence type="predicted"/>
<dbReference type="Proteomes" id="UP000822688">
    <property type="component" value="Chromosome 12"/>
</dbReference>
<name>A0A8T0GBD0_CERPU</name>
<accession>A0A8T0GBD0</accession>
<reference evidence="2" key="1">
    <citation type="submission" date="2020-06" db="EMBL/GenBank/DDBJ databases">
        <title>WGS assembly of Ceratodon purpureus strain R40.</title>
        <authorList>
            <person name="Carey S.B."/>
            <person name="Jenkins J."/>
            <person name="Shu S."/>
            <person name="Lovell J.T."/>
            <person name="Sreedasyam A."/>
            <person name="Maumus F."/>
            <person name="Tiley G.P."/>
            <person name="Fernandez-Pozo N."/>
            <person name="Barry K."/>
            <person name="Chen C."/>
            <person name="Wang M."/>
            <person name="Lipzen A."/>
            <person name="Daum C."/>
            <person name="Saski C.A."/>
            <person name="Payton A.C."/>
            <person name="Mcbreen J.C."/>
            <person name="Conrad R.E."/>
            <person name="Kollar L.M."/>
            <person name="Olsson S."/>
            <person name="Huttunen S."/>
            <person name="Landis J.B."/>
            <person name="Wickett N.J."/>
            <person name="Johnson M.G."/>
            <person name="Rensing S.A."/>
            <person name="Grimwood J."/>
            <person name="Schmutz J."/>
            <person name="Mcdaniel S.F."/>
        </authorList>
    </citation>
    <scope>NUCLEOTIDE SEQUENCE</scope>
    <source>
        <strain evidence="2">R40</strain>
    </source>
</reference>
<protein>
    <submittedName>
        <fullName evidence="2">Uncharacterized protein</fullName>
    </submittedName>
</protein>
<organism evidence="2 4">
    <name type="scientific">Ceratodon purpureus</name>
    <name type="common">Fire moss</name>
    <name type="synonym">Dicranum purpureum</name>
    <dbReference type="NCBI Taxonomy" id="3225"/>
    <lineage>
        <taxon>Eukaryota</taxon>
        <taxon>Viridiplantae</taxon>
        <taxon>Streptophyta</taxon>
        <taxon>Embryophyta</taxon>
        <taxon>Bryophyta</taxon>
        <taxon>Bryophytina</taxon>
        <taxon>Bryopsida</taxon>
        <taxon>Dicranidae</taxon>
        <taxon>Pseudoditrichales</taxon>
        <taxon>Ditrichaceae</taxon>
        <taxon>Ceratodon</taxon>
    </lineage>
</organism>
<dbReference type="EMBL" id="CM026433">
    <property type="protein sequence ID" value="KAG0555665.1"/>
    <property type="molecule type" value="Genomic_DNA"/>
</dbReference>
<evidence type="ECO:0000313" key="2">
    <source>
        <dbReference type="EMBL" id="KAG0555664.1"/>
    </source>
</evidence>
<dbReference type="AlphaFoldDB" id="A0A8T0GBD0"/>
<feature type="region of interest" description="Disordered" evidence="1">
    <location>
        <begin position="27"/>
        <end position="57"/>
    </location>
</feature>
<evidence type="ECO:0000313" key="3">
    <source>
        <dbReference type="EMBL" id="KAG0555665.1"/>
    </source>
</evidence>
<sequence length="107" mass="11491">MCVGEGSRGHQVWHCICESSRLPGIDSSLVPPSGPSGAPWCGGERERERGREGHGWGARRTGWERFCVSNVVGEGIRLVPGVIAVGYWIGGLGLWAGGCMETLDREL</sequence>
<comment type="caution">
    <text evidence="2">The sequence shown here is derived from an EMBL/GenBank/DDBJ whole genome shotgun (WGS) entry which is preliminary data.</text>
</comment>
<gene>
    <name evidence="2" type="ORF">KC19_12G186700</name>
    <name evidence="3" type="ORF">KC19_12G186800</name>
</gene>
<dbReference type="EMBL" id="CM026433">
    <property type="protein sequence ID" value="KAG0555664.1"/>
    <property type="molecule type" value="Genomic_DNA"/>
</dbReference>